<proteinExistence type="predicted"/>
<protein>
    <submittedName>
        <fullName evidence="1">Uncharacterized protein</fullName>
    </submittedName>
</protein>
<dbReference type="EMBL" id="MT143998">
    <property type="protein sequence ID" value="QJA45863.1"/>
    <property type="molecule type" value="Genomic_DNA"/>
</dbReference>
<organism evidence="1">
    <name type="scientific">viral metagenome</name>
    <dbReference type="NCBI Taxonomy" id="1070528"/>
    <lineage>
        <taxon>unclassified sequences</taxon>
        <taxon>metagenomes</taxon>
        <taxon>organismal metagenomes</taxon>
    </lineage>
</organism>
<sequence length="127" mass="14321">MSDDEKHMLDLDELFGQARAVKVKWSNREYELLRMEAIGPREAAKFMRLQKKAANLQNLSEEISDEQADEMAEVIDEMLKMLCADLPLAEMAFAIKVRVLSFYVEETQGKNVLKAALEQIGATPSAA</sequence>
<reference evidence="1" key="1">
    <citation type="submission" date="2020-03" db="EMBL/GenBank/DDBJ databases">
        <title>The deep terrestrial virosphere.</title>
        <authorList>
            <person name="Holmfeldt K."/>
            <person name="Nilsson E."/>
            <person name="Simone D."/>
            <person name="Lopez-Fernandez M."/>
            <person name="Wu X."/>
            <person name="de Brujin I."/>
            <person name="Lundin D."/>
            <person name="Andersson A."/>
            <person name="Bertilsson S."/>
            <person name="Dopson M."/>
        </authorList>
    </citation>
    <scope>NUCLEOTIDE SEQUENCE</scope>
    <source>
        <strain evidence="1">TM448A00285</strain>
        <strain evidence="2">TM448B00616</strain>
    </source>
</reference>
<dbReference type="AlphaFoldDB" id="A0A6H1ZD75"/>
<accession>A0A6H1ZD75</accession>
<name>A0A6H1ZD75_9ZZZZ</name>
<evidence type="ECO:0000313" key="1">
    <source>
        <dbReference type="EMBL" id="QJA45863.1"/>
    </source>
</evidence>
<evidence type="ECO:0000313" key="2">
    <source>
        <dbReference type="EMBL" id="QJH96071.1"/>
    </source>
</evidence>
<dbReference type="EMBL" id="MT144638">
    <property type="protein sequence ID" value="QJH96071.1"/>
    <property type="molecule type" value="Genomic_DNA"/>
</dbReference>
<gene>
    <name evidence="1" type="ORF">TM448A00285_0041</name>
    <name evidence="2" type="ORF">TM448B00616_0033</name>
</gene>